<evidence type="ECO:0000313" key="2">
    <source>
        <dbReference type="Proteomes" id="UP000253941"/>
    </source>
</evidence>
<reference evidence="1 2" key="1">
    <citation type="submission" date="2018-07" db="EMBL/GenBank/DDBJ databases">
        <title>Venubactetium sediminum gen. nov., sp. nov., isolated from a marine solar saltern.</title>
        <authorList>
            <person name="Wang S."/>
        </authorList>
    </citation>
    <scope>NUCLEOTIDE SEQUENCE [LARGE SCALE GENOMIC DNA]</scope>
    <source>
        <strain evidence="1 2">WD2A32</strain>
    </source>
</reference>
<dbReference type="Pfam" id="PF09411">
    <property type="entry name" value="PagL"/>
    <property type="match status" value="1"/>
</dbReference>
<accession>A0A369THB8</accession>
<name>A0A369THB8_9PROT</name>
<dbReference type="Proteomes" id="UP000253941">
    <property type="component" value="Unassembled WGS sequence"/>
</dbReference>
<protein>
    <submittedName>
        <fullName evidence="1">Acyloxyacyl hydrolase</fullName>
    </submittedName>
</protein>
<proteinExistence type="predicted"/>
<keyword evidence="2" id="KW-1185">Reference proteome</keyword>
<gene>
    <name evidence="1" type="ORF">DRB17_08740</name>
</gene>
<sequence length="199" mass="21278">MAGIWRRLYANSGGDGVVRERAVLLILAMLIAGLWAGRSVAQEADGSMKENADPAYLSVGAGWYDLVDGEDEAADFRLEYRHDEGIWLVKPWAGLELTGDGGLWAGGGALIDVDLGKHIVLTGATGVGAYEEGSGKDLGSTLEFRSQAEVAWRFDDRSRLALAFSHISNAGIGDDNPGTEIVTLYYHLPIGRLSQALGQ</sequence>
<dbReference type="InterPro" id="IPR018550">
    <property type="entry name" value="Lipid-A_deacylase-rel"/>
</dbReference>
<dbReference type="EMBL" id="QPMH01000006">
    <property type="protein sequence ID" value="RDD62306.1"/>
    <property type="molecule type" value="Genomic_DNA"/>
</dbReference>
<comment type="caution">
    <text evidence="1">The sequence shown here is derived from an EMBL/GenBank/DDBJ whole genome shotgun (WGS) entry which is preliminary data.</text>
</comment>
<dbReference type="AlphaFoldDB" id="A0A369THB8"/>
<evidence type="ECO:0000313" key="1">
    <source>
        <dbReference type="EMBL" id="RDD62306.1"/>
    </source>
</evidence>
<keyword evidence="1" id="KW-0378">Hydrolase</keyword>
<dbReference type="Gene3D" id="2.40.160.20">
    <property type="match status" value="1"/>
</dbReference>
<dbReference type="GO" id="GO:0016787">
    <property type="term" value="F:hydrolase activity"/>
    <property type="evidence" value="ECO:0007669"/>
    <property type="project" value="UniProtKB-KW"/>
</dbReference>
<organism evidence="1 2">
    <name type="scientific">Ferruginivarius sediminum</name>
    <dbReference type="NCBI Taxonomy" id="2661937"/>
    <lineage>
        <taxon>Bacteria</taxon>
        <taxon>Pseudomonadati</taxon>
        <taxon>Pseudomonadota</taxon>
        <taxon>Alphaproteobacteria</taxon>
        <taxon>Rhodospirillales</taxon>
        <taxon>Rhodospirillaceae</taxon>
        <taxon>Ferruginivarius</taxon>
    </lineage>
</organism>